<dbReference type="Pfam" id="PF02926">
    <property type="entry name" value="THUMP"/>
    <property type="match status" value="1"/>
</dbReference>
<feature type="binding site" evidence="19">
    <location>
        <position position="262"/>
    </location>
    <ligand>
        <name>ATP</name>
        <dbReference type="ChEBI" id="CHEBI:30616"/>
    </ligand>
</feature>
<evidence type="ECO:0000256" key="14">
    <source>
        <dbReference type="ARBA" id="ARBA00066827"/>
    </source>
</evidence>
<organism evidence="21 22">
    <name type="scientific">Candidatus Alloenteromonas pullicola</name>
    <dbReference type="NCBI Taxonomy" id="2840784"/>
    <lineage>
        <taxon>Bacteria</taxon>
        <taxon>Bacillati</taxon>
        <taxon>Bacillota</taxon>
        <taxon>Bacillota incertae sedis</taxon>
        <taxon>Candidatus Alloenteromonas</taxon>
    </lineage>
</organism>
<comment type="catalytic activity">
    <reaction evidence="11 19">
        <text>[ThiS sulfur-carrier protein]-C-terminal Gly-Gly-AMP + S-sulfanyl-L-cysteinyl-[cysteine desulfurase] + AH2 = [ThiS sulfur-carrier protein]-C-terminal-Gly-aminoethanethioate + L-cysteinyl-[cysteine desulfurase] + A + AMP + 2 H(+)</text>
        <dbReference type="Rhea" id="RHEA:43340"/>
        <dbReference type="Rhea" id="RHEA-COMP:12157"/>
        <dbReference type="Rhea" id="RHEA-COMP:12158"/>
        <dbReference type="Rhea" id="RHEA-COMP:12910"/>
        <dbReference type="Rhea" id="RHEA-COMP:19908"/>
        <dbReference type="ChEBI" id="CHEBI:13193"/>
        <dbReference type="ChEBI" id="CHEBI:15378"/>
        <dbReference type="ChEBI" id="CHEBI:17499"/>
        <dbReference type="ChEBI" id="CHEBI:29950"/>
        <dbReference type="ChEBI" id="CHEBI:61963"/>
        <dbReference type="ChEBI" id="CHEBI:90618"/>
        <dbReference type="ChEBI" id="CHEBI:232372"/>
        <dbReference type="ChEBI" id="CHEBI:456215"/>
    </reaction>
</comment>
<proteinExistence type="inferred from homology"/>
<evidence type="ECO:0000256" key="9">
    <source>
        <dbReference type="ARBA" id="ARBA00022977"/>
    </source>
</evidence>
<dbReference type="Pfam" id="PF02568">
    <property type="entry name" value="ThiI"/>
    <property type="match status" value="1"/>
</dbReference>
<dbReference type="PROSITE" id="PS51165">
    <property type="entry name" value="THUMP"/>
    <property type="match status" value="1"/>
</dbReference>
<feature type="binding site" evidence="19">
    <location>
        <begin position="205"/>
        <end position="206"/>
    </location>
    <ligand>
        <name>ATP</name>
        <dbReference type="ChEBI" id="CHEBI:30616"/>
    </ligand>
</feature>
<evidence type="ECO:0000256" key="18">
    <source>
        <dbReference type="ARBA" id="ARBA00080570"/>
    </source>
</evidence>
<feature type="binding site" evidence="19">
    <location>
        <position position="293"/>
    </location>
    <ligand>
        <name>ATP</name>
        <dbReference type="ChEBI" id="CHEBI:30616"/>
    </ligand>
</feature>
<keyword evidence="3 19" id="KW-0963">Cytoplasm</keyword>
<evidence type="ECO:0000256" key="2">
    <source>
        <dbReference type="ARBA" id="ARBA00004948"/>
    </source>
</evidence>
<dbReference type="GO" id="GO:0000049">
    <property type="term" value="F:tRNA binding"/>
    <property type="evidence" value="ECO:0007669"/>
    <property type="project" value="UniProtKB-UniRule"/>
</dbReference>
<dbReference type="InterPro" id="IPR054173">
    <property type="entry name" value="ThiI_fer"/>
</dbReference>
<dbReference type="GO" id="GO:0005829">
    <property type="term" value="C:cytosol"/>
    <property type="evidence" value="ECO:0007669"/>
    <property type="project" value="TreeGrafter"/>
</dbReference>
<dbReference type="InterPro" id="IPR050102">
    <property type="entry name" value="tRNA_sulfurtransferase_ThiI"/>
</dbReference>
<dbReference type="InterPro" id="IPR014729">
    <property type="entry name" value="Rossmann-like_a/b/a_fold"/>
</dbReference>
<dbReference type="GO" id="GO:0002937">
    <property type="term" value="P:tRNA 4-thiouridine biosynthesis"/>
    <property type="evidence" value="ECO:0007669"/>
    <property type="project" value="TreeGrafter"/>
</dbReference>
<evidence type="ECO:0000256" key="5">
    <source>
        <dbReference type="ARBA" id="ARBA00022679"/>
    </source>
</evidence>
<dbReference type="Gene3D" id="3.40.50.620">
    <property type="entry name" value="HUPs"/>
    <property type="match status" value="1"/>
</dbReference>
<dbReference type="Proteomes" id="UP000824070">
    <property type="component" value="Unassembled WGS sequence"/>
</dbReference>
<reference evidence="21" key="2">
    <citation type="journal article" date="2021" name="PeerJ">
        <title>Extensive microbial diversity within the chicken gut microbiome revealed by metagenomics and culture.</title>
        <authorList>
            <person name="Gilroy R."/>
            <person name="Ravi A."/>
            <person name="Getino M."/>
            <person name="Pursley I."/>
            <person name="Horton D.L."/>
            <person name="Alikhan N.F."/>
            <person name="Baker D."/>
            <person name="Gharbi K."/>
            <person name="Hall N."/>
            <person name="Watson M."/>
            <person name="Adriaenssens E.M."/>
            <person name="Foster-Nyarko E."/>
            <person name="Jarju S."/>
            <person name="Secka A."/>
            <person name="Antonio M."/>
            <person name="Oren A."/>
            <person name="Chaudhuri R.R."/>
            <person name="La Ragione R."/>
            <person name="Hildebrand F."/>
            <person name="Pallen M.J."/>
        </authorList>
    </citation>
    <scope>NUCLEOTIDE SEQUENCE</scope>
    <source>
        <strain evidence="21">ChiGjej1B1-22543</strain>
    </source>
</reference>
<dbReference type="PANTHER" id="PTHR43209">
    <property type="entry name" value="TRNA SULFURTRANSFERASE"/>
    <property type="match status" value="1"/>
</dbReference>
<reference evidence="21" key="1">
    <citation type="submission" date="2020-10" db="EMBL/GenBank/DDBJ databases">
        <authorList>
            <person name="Gilroy R."/>
        </authorList>
    </citation>
    <scope>NUCLEOTIDE SEQUENCE</scope>
    <source>
        <strain evidence="21">ChiGjej1B1-22543</strain>
    </source>
</reference>
<name>A0A9D1S2P1_9FIRM</name>
<evidence type="ECO:0000256" key="17">
    <source>
        <dbReference type="ARBA" id="ARBA00077849"/>
    </source>
</evidence>
<keyword evidence="6 19" id="KW-0547">Nucleotide-binding</keyword>
<evidence type="ECO:0000256" key="13">
    <source>
        <dbReference type="ARBA" id="ARBA00061472"/>
    </source>
</evidence>
<comment type="caution">
    <text evidence="21">The sequence shown here is derived from an EMBL/GenBank/DDBJ whole genome shotgun (WGS) entry which is preliminary data.</text>
</comment>
<dbReference type="CDD" id="cd11716">
    <property type="entry name" value="THUMP_ThiI"/>
    <property type="match status" value="1"/>
</dbReference>
<dbReference type="AlphaFoldDB" id="A0A9D1S2P1"/>
<evidence type="ECO:0000256" key="3">
    <source>
        <dbReference type="ARBA" id="ARBA00022490"/>
    </source>
</evidence>
<keyword evidence="7 19" id="KW-0067">ATP-binding</keyword>
<evidence type="ECO:0000256" key="1">
    <source>
        <dbReference type="ARBA" id="ARBA00004496"/>
    </source>
</evidence>
<keyword evidence="8 19" id="KW-0694">RNA-binding</keyword>
<evidence type="ECO:0000256" key="12">
    <source>
        <dbReference type="ARBA" id="ARBA00058382"/>
    </source>
</evidence>
<dbReference type="SUPFAM" id="SSF143437">
    <property type="entry name" value="THUMP domain-like"/>
    <property type="match status" value="1"/>
</dbReference>
<dbReference type="EMBL" id="DVMV01000012">
    <property type="protein sequence ID" value="HIU44991.1"/>
    <property type="molecule type" value="Genomic_DNA"/>
</dbReference>
<feature type="binding site" evidence="19">
    <location>
        <position position="284"/>
    </location>
    <ligand>
        <name>ATP</name>
        <dbReference type="ChEBI" id="CHEBI:30616"/>
    </ligand>
</feature>
<evidence type="ECO:0000256" key="19">
    <source>
        <dbReference type="HAMAP-Rule" id="MF_00021"/>
    </source>
</evidence>
<dbReference type="InterPro" id="IPR020536">
    <property type="entry name" value="ThiI_AANH"/>
</dbReference>
<comment type="function">
    <text evidence="12 19">Catalyzes the ATP-dependent transfer of a sulfur to tRNA to produce 4-thiouridine in position 8 of tRNAs, which functions as a near-UV photosensor. Also catalyzes the transfer of sulfur to the sulfur carrier protein ThiS, forming ThiS-thiocarboxylate. This is a step in the synthesis of thiazole, in the thiamine biosynthesis pathway. The sulfur is donated as persulfide by IscS.</text>
</comment>
<dbReference type="EC" id="2.8.1.4" evidence="14 19"/>
<dbReference type="InterPro" id="IPR049962">
    <property type="entry name" value="THUMP_ThiI"/>
</dbReference>
<dbReference type="CDD" id="cd01712">
    <property type="entry name" value="PPase_ThiI"/>
    <property type="match status" value="1"/>
</dbReference>
<evidence type="ECO:0000256" key="6">
    <source>
        <dbReference type="ARBA" id="ARBA00022741"/>
    </source>
</evidence>
<dbReference type="GO" id="GO:0009229">
    <property type="term" value="P:thiamine diphosphate biosynthetic process"/>
    <property type="evidence" value="ECO:0007669"/>
    <property type="project" value="UniProtKB-UniRule"/>
</dbReference>
<sequence>MKCDCLMIHYGELSTKGENRKSFISCLTRNCRAALKGTDCVLSGRRDHLYVELNLTSEQEAVNRLSKVAGIQRISPVYKVDKGIESLKAEAIAAMKESGKHRFKVSCHRPDKSYPLSSYDVCCALGDAVLDSVEGSEVDLHDHEVNLKVSIREDAAYLSTKTYPGLGGYPLGMAGKVTLLLSGGIDSPVACYKLLRRGIKVDCLHFAAPPYTSGQVIYKLIDILKELLPYQADFRLDVFPFTKIQEEIYKHAPEPYCITIMRRMMLRIAERVAKARGSLSIATGEDVGQVASQTLDSIYAINEVTSFPVLRPLCVEDKVDVIDLAKKINTFDISIRPYEDCCTIFKPKRPKTKPDLAHCKEFEVRFDFASLIEEGLKGIKTIYVSLDGVREEEPRQ</sequence>
<keyword evidence="5 19" id="KW-0808">Transferase</keyword>
<dbReference type="PANTHER" id="PTHR43209:SF1">
    <property type="entry name" value="TRNA SULFURTRANSFERASE"/>
    <property type="match status" value="1"/>
</dbReference>
<evidence type="ECO:0000256" key="16">
    <source>
        <dbReference type="ARBA" id="ARBA00075337"/>
    </source>
</evidence>
<evidence type="ECO:0000259" key="20">
    <source>
        <dbReference type="PROSITE" id="PS51165"/>
    </source>
</evidence>
<dbReference type="Gene3D" id="3.30.2130.30">
    <property type="match status" value="1"/>
</dbReference>
<evidence type="ECO:0000256" key="11">
    <source>
        <dbReference type="ARBA" id="ARBA00052330"/>
    </source>
</evidence>
<feature type="domain" description="THUMP" evidence="20">
    <location>
        <begin position="59"/>
        <end position="162"/>
    </location>
</feature>
<dbReference type="NCBIfam" id="TIGR00342">
    <property type="entry name" value="tRNA uracil 4-sulfurtransferase ThiI"/>
    <property type="match status" value="1"/>
</dbReference>
<keyword evidence="4 19" id="KW-0820">tRNA-binding</keyword>
<dbReference type="GO" id="GO:0009228">
    <property type="term" value="P:thiamine biosynthetic process"/>
    <property type="evidence" value="ECO:0007669"/>
    <property type="project" value="UniProtKB-KW"/>
</dbReference>
<evidence type="ECO:0000256" key="10">
    <source>
        <dbReference type="ARBA" id="ARBA00050570"/>
    </source>
</evidence>
<evidence type="ECO:0000256" key="8">
    <source>
        <dbReference type="ARBA" id="ARBA00022884"/>
    </source>
</evidence>
<feature type="binding site" evidence="19">
    <location>
        <begin position="180"/>
        <end position="181"/>
    </location>
    <ligand>
        <name>ATP</name>
        <dbReference type="ChEBI" id="CHEBI:30616"/>
    </ligand>
</feature>
<protein>
    <recommendedName>
        <fullName evidence="15 19">Probable tRNA sulfurtransferase</fullName>
        <ecNumber evidence="14 19">2.8.1.4</ecNumber>
    </recommendedName>
    <alternativeName>
        <fullName evidence="16 19">Sulfur carrier protein ThiS sulfurtransferase</fullName>
    </alternativeName>
    <alternativeName>
        <fullName evidence="17 19">Thiamine biosynthesis protein ThiI</fullName>
    </alternativeName>
    <alternativeName>
        <fullName evidence="18 19">tRNA 4-thiouridine synthase</fullName>
    </alternativeName>
</protein>
<dbReference type="SUPFAM" id="SSF52402">
    <property type="entry name" value="Adenine nucleotide alpha hydrolases-like"/>
    <property type="match status" value="1"/>
</dbReference>
<dbReference type="InterPro" id="IPR003720">
    <property type="entry name" value="tRNA_STrfase"/>
</dbReference>
<accession>A0A9D1S2P1</accession>
<dbReference type="GO" id="GO:0004810">
    <property type="term" value="F:CCA tRNA nucleotidyltransferase activity"/>
    <property type="evidence" value="ECO:0007669"/>
    <property type="project" value="InterPro"/>
</dbReference>
<comment type="pathway">
    <text evidence="2 19">Cofactor biosynthesis; thiamine diphosphate biosynthesis.</text>
</comment>
<comment type="subcellular location">
    <subcellularLocation>
        <location evidence="1 19">Cytoplasm</location>
    </subcellularLocation>
</comment>
<comment type="catalytic activity">
    <reaction evidence="10 19">
        <text>[ThiI sulfur-carrier protein]-S-sulfanyl-L-cysteine + a uridine in tRNA + 2 reduced [2Fe-2S]-[ferredoxin] + ATP + H(+) = [ThiI sulfur-carrier protein]-L-cysteine + a 4-thiouridine in tRNA + 2 oxidized [2Fe-2S]-[ferredoxin] + AMP + diphosphate</text>
        <dbReference type="Rhea" id="RHEA:24176"/>
        <dbReference type="Rhea" id="RHEA-COMP:10000"/>
        <dbReference type="Rhea" id="RHEA-COMP:10001"/>
        <dbReference type="Rhea" id="RHEA-COMP:13337"/>
        <dbReference type="Rhea" id="RHEA-COMP:13338"/>
        <dbReference type="Rhea" id="RHEA-COMP:13339"/>
        <dbReference type="Rhea" id="RHEA-COMP:13340"/>
        <dbReference type="ChEBI" id="CHEBI:15378"/>
        <dbReference type="ChEBI" id="CHEBI:29950"/>
        <dbReference type="ChEBI" id="CHEBI:30616"/>
        <dbReference type="ChEBI" id="CHEBI:33019"/>
        <dbReference type="ChEBI" id="CHEBI:33737"/>
        <dbReference type="ChEBI" id="CHEBI:33738"/>
        <dbReference type="ChEBI" id="CHEBI:61963"/>
        <dbReference type="ChEBI" id="CHEBI:65315"/>
        <dbReference type="ChEBI" id="CHEBI:136798"/>
        <dbReference type="ChEBI" id="CHEBI:456215"/>
        <dbReference type="EC" id="2.8.1.4"/>
    </reaction>
</comment>
<dbReference type="Pfam" id="PF22025">
    <property type="entry name" value="ThiI_fer"/>
    <property type="match status" value="1"/>
</dbReference>
<evidence type="ECO:0000256" key="7">
    <source>
        <dbReference type="ARBA" id="ARBA00022840"/>
    </source>
</evidence>
<keyword evidence="9 19" id="KW-0784">Thiamine biosynthesis</keyword>
<comment type="similarity">
    <text evidence="13 19">Belongs to the ThiI family.</text>
</comment>
<evidence type="ECO:0000256" key="4">
    <source>
        <dbReference type="ARBA" id="ARBA00022555"/>
    </source>
</evidence>
<dbReference type="InterPro" id="IPR049961">
    <property type="entry name" value="ThiI_N"/>
</dbReference>
<gene>
    <name evidence="19 21" type="primary">thiI</name>
    <name evidence="21" type="ORF">IAC52_01700</name>
</gene>
<dbReference type="InterPro" id="IPR004114">
    <property type="entry name" value="THUMP_dom"/>
</dbReference>
<dbReference type="FunFam" id="3.40.50.620:FF:000053">
    <property type="entry name" value="Probable tRNA sulfurtransferase"/>
    <property type="match status" value="1"/>
</dbReference>
<evidence type="ECO:0000313" key="21">
    <source>
        <dbReference type="EMBL" id="HIU44991.1"/>
    </source>
</evidence>
<evidence type="ECO:0000313" key="22">
    <source>
        <dbReference type="Proteomes" id="UP000824070"/>
    </source>
</evidence>
<evidence type="ECO:0000256" key="15">
    <source>
        <dbReference type="ARBA" id="ARBA00071867"/>
    </source>
</evidence>
<dbReference type="SMART" id="SM00981">
    <property type="entry name" value="THUMP"/>
    <property type="match status" value="1"/>
</dbReference>
<dbReference type="GO" id="GO:0005524">
    <property type="term" value="F:ATP binding"/>
    <property type="evidence" value="ECO:0007669"/>
    <property type="project" value="UniProtKB-UniRule"/>
</dbReference>
<dbReference type="HAMAP" id="MF_00021">
    <property type="entry name" value="ThiI"/>
    <property type="match status" value="1"/>
</dbReference>
<dbReference type="GO" id="GO:0140741">
    <property type="term" value="F:tRNA-uracil-4 sulfurtransferase activity"/>
    <property type="evidence" value="ECO:0007669"/>
    <property type="project" value="UniProtKB-EC"/>
</dbReference>
<dbReference type="GO" id="GO:0052837">
    <property type="term" value="P:thiazole biosynthetic process"/>
    <property type="evidence" value="ECO:0007669"/>
    <property type="project" value="TreeGrafter"/>
</dbReference>